<keyword evidence="6 11" id="KW-0812">Transmembrane</keyword>
<evidence type="ECO:0000256" key="3">
    <source>
        <dbReference type="ARBA" id="ARBA00009266"/>
    </source>
</evidence>
<evidence type="ECO:0000313" key="13">
    <source>
        <dbReference type="Ensembl" id="ENSLLEP00000042706.1"/>
    </source>
</evidence>
<keyword evidence="5" id="KW-0312">Gluconeogenesis</keyword>
<dbReference type="Pfam" id="PF01569">
    <property type="entry name" value="PAP2"/>
    <property type="match status" value="1"/>
</dbReference>
<organism evidence="13 14">
    <name type="scientific">Leptobrachium leishanense</name>
    <name type="common">Leishan spiny toad</name>
    <dbReference type="NCBI Taxonomy" id="445787"/>
    <lineage>
        <taxon>Eukaryota</taxon>
        <taxon>Metazoa</taxon>
        <taxon>Chordata</taxon>
        <taxon>Craniata</taxon>
        <taxon>Vertebrata</taxon>
        <taxon>Euteleostomi</taxon>
        <taxon>Amphibia</taxon>
        <taxon>Batrachia</taxon>
        <taxon>Anura</taxon>
        <taxon>Pelobatoidea</taxon>
        <taxon>Megophryidae</taxon>
        <taxon>Leptobrachium</taxon>
    </lineage>
</organism>
<dbReference type="AlphaFoldDB" id="A0A8C5QWL7"/>
<keyword evidence="14" id="KW-1185">Reference proteome</keyword>
<gene>
    <name evidence="13" type="primary">G6PC3</name>
</gene>
<feature type="transmembrane region" description="Helical" evidence="11">
    <location>
        <begin position="73"/>
        <end position="92"/>
    </location>
</feature>
<evidence type="ECO:0000259" key="12">
    <source>
        <dbReference type="SMART" id="SM00014"/>
    </source>
</evidence>
<dbReference type="GO" id="GO:0004346">
    <property type="term" value="F:glucose-6-phosphatase activity"/>
    <property type="evidence" value="ECO:0007669"/>
    <property type="project" value="UniProtKB-EC"/>
</dbReference>
<dbReference type="Gene3D" id="1.20.144.10">
    <property type="entry name" value="Phosphatidic acid phosphatase type 2/haloperoxidase"/>
    <property type="match status" value="1"/>
</dbReference>
<dbReference type="SUPFAM" id="SSF48317">
    <property type="entry name" value="Acid phosphatase/Vanadium-dependent haloperoxidase"/>
    <property type="match status" value="1"/>
</dbReference>
<keyword evidence="8" id="KW-0256">Endoplasmic reticulum</keyword>
<feature type="transmembrane region" description="Helical" evidence="11">
    <location>
        <begin position="181"/>
        <end position="197"/>
    </location>
</feature>
<sequence length="418" mass="47212">MANVHSNLVSLLYVFQMDEVYSAGVTVASALQKYLHGSETFWLWVTYLGDPACVFLVYFPLTYAYRRRLGVTVLWLALVSEWLNLVFKWFLFGERPFWWIHESGRHSDVDLKQFSSTCETGPGSPSGHCMITGAALWPVVMFLSEQLSQRGIQRFIPIFLYFLLMMGIAVSRVLILAHFPHQVVAGIITGVFLGNVLQRTVPQSRTFVFFALTSIFLLFGAIFMNWGMNKSGLDLSWSIHLATKWCSRPEWIHPETRPFSSVTRSAGNALGLGLALHSPWYQSLHGDNTRSIASDILCTELSTPLPVPIGSPDPVSSYQKDAVPWRHPQEKLRSHNRTTVCIIQPEAHIHKQPIDTFTFYSYVANTGKNSECCDDNKRQDITKPKCKHPQEKLHCDTSPMTVCILTILAAASLKRSKV</sequence>
<dbReference type="GO" id="GO:0051156">
    <property type="term" value="P:glucose 6-phosphate metabolic process"/>
    <property type="evidence" value="ECO:0007669"/>
    <property type="project" value="TreeGrafter"/>
</dbReference>
<dbReference type="GeneTree" id="ENSGT00950000183150"/>
<dbReference type="Ensembl" id="ENSLLET00000044414.1">
    <property type="protein sequence ID" value="ENSLLEP00000042706.1"/>
    <property type="gene ID" value="ENSLLEG00000027161.1"/>
</dbReference>
<evidence type="ECO:0000256" key="8">
    <source>
        <dbReference type="ARBA" id="ARBA00022824"/>
    </source>
</evidence>
<dbReference type="OrthoDB" id="6416209at2759"/>
<name>A0A8C5QWL7_9ANUR</name>
<protein>
    <recommendedName>
        <fullName evidence="4">glucose-6-phosphatase</fullName>
        <ecNumber evidence="4">3.1.3.9</ecNumber>
    </recommendedName>
</protein>
<dbReference type="GO" id="GO:0006094">
    <property type="term" value="P:gluconeogenesis"/>
    <property type="evidence" value="ECO:0007669"/>
    <property type="project" value="UniProtKB-KW"/>
</dbReference>
<reference evidence="13" key="1">
    <citation type="submission" date="2025-08" db="UniProtKB">
        <authorList>
            <consortium name="Ensembl"/>
        </authorList>
    </citation>
    <scope>IDENTIFICATION</scope>
</reference>
<dbReference type="GO" id="GO:0005789">
    <property type="term" value="C:endoplasmic reticulum membrane"/>
    <property type="evidence" value="ECO:0007669"/>
    <property type="project" value="UniProtKB-SubCell"/>
</dbReference>
<comment type="pathway">
    <text evidence="2">Carbohydrate biosynthesis; gluconeogenesis.</text>
</comment>
<reference evidence="13" key="2">
    <citation type="submission" date="2025-09" db="UniProtKB">
        <authorList>
            <consortium name="Ensembl"/>
        </authorList>
    </citation>
    <scope>IDENTIFICATION</scope>
</reference>
<evidence type="ECO:0000256" key="7">
    <source>
        <dbReference type="ARBA" id="ARBA00022801"/>
    </source>
</evidence>
<dbReference type="PANTHER" id="PTHR12591">
    <property type="entry name" value="GLUCOSE-6-PHOSPHATASE"/>
    <property type="match status" value="1"/>
</dbReference>
<feature type="transmembrane region" description="Helical" evidence="11">
    <location>
        <begin position="155"/>
        <end position="175"/>
    </location>
</feature>
<dbReference type="InterPro" id="IPR036938">
    <property type="entry name" value="PAP2/HPO_sf"/>
</dbReference>
<evidence type="ECO:0000256" key="10">
    <source>
        <dbReference type="ARBA" id="ARBA00023136"/>
    </source>
</evidence>
<comment type="subcellular location">
    <subcellularLocation>
        <location evidence="1">Endoplasmic reticulum membrane</location>
        <topology evidence="1">Multi-pass membrane protein</topology>
    </subcellularLocation>
</comment>
<evidence type="ECO:0000256" key="4">
    <source>
        <dbReference type="ARBA" id="ARBA00012634"/>
    </source>
</evidence>
<proteinExistence type="inferred from homology"/>
<keyword evidence="10 11" id="KW-0472">Membrane</keyword>
<evidence type="ECO:0000256" key="9">
    <source>
        <dbReference type="ARBA" id="ARBA00022989"/>
    </source>
</evidence>
<feature type="transmembrane region" description="Helical" evidence="11">
    <location>
        <begin position="125"/>
        <end position="143"/>
    </location>
</feature>
<evidence type="ECO:0000256" key="11">
    <source>
        <dbReference type="SAM" id="Phobius"/>
    </source>
</evidence>
<dbReference type="InterPro" id="IPR000326">
    <property type="entry name" value="PAP2/HPO"/>
</dbReference>
<dbReference type="EC" id="3.1.3.9" evidence="4"/>
<comment type="similarity">
    <text evidence="3">Belongs to the glucose-6-phosphatase family.</text>
</comment>
<accession>A0A8C5QWL7</accession>
<evidence type="ECO:0000313" key="14">
    <source>
        <dbReference type="Proteomes" id="UP000694569"/>
    </source>
</evidence>
<dbReference type="Proteomes" id="UP000694569">
    <property type="component" value="Unplaced"/>
</dbReference>
<dbReference type="PANTHER" id="PTHR12591:SF2">
    <property type="entry name" value="GLUCOSE-6-PHOSPHATASE 3"/>
    <property type="match status" value="1"/>
</dbReference>
<feature type="domain" description="Phosphatidic acid phosphatase type 2/haloperoxidase" evidence="12">
    <location>
        <begin position="69"/>
        <end position="198"/>
    </location>
</feature>
<feature type="transmembrane region" description="Helical" evidence="11">
    <location>
        <begin position="41"/>
        <end position="61"/>
    </location>
</feature>
<keyword evidence="7" id="KW-0378">Hydrolase</keyword>
<evidence type="ECO:0000256" key="2">
    <source>
        <dbReference type="ARBA" id="ARBA00004742"/>
    </source>
</evidence>
<evidence type="ECO:0000256" key="1">
    <source>
        <dbReference type="ARBA" id="ARBA00004477"/>
    </source>
</evidence>
<feature type="transmembrane region" description="Helical" evidence="11">
    <location>
        <begin position="209"/>
        <end position="228"/>
    </location>
</feature>
<keyword evidence="9 11" id="KW-1133">Transmembrane helix</keyword>
<evidence type="ECO:0000256" key="5">
    <source>
        <dbReference type="ARBA" id="ARBA00022432"/>
    </source>
</evidence>
<evidence type="ECO:0000256" key="6">
    <source>
        <dbReference type="ARBA" id="ARBA00022692"/>
    </source>
</evidence>
<dbReference type="SMART" id="SM00014">
    <property type="entry name" value="acidPPc"/>
    <property type="match status" value="1"/>
</dbReference>